<dbReference type="Proteomes" id="UP001302321">
    <property type="component" value="Unassembled WGS sequence"/>
</dbReference>
<comment type="caution">
    <text evidence="3">The sequence shown here is derived from an EMBL/GenBank/DDBJ whole genome shotgun (WGS) entry which is preliminary data.</text>
</comment>
<feature type="compositionally biased region" description="Low complexity" evidence="1">
    <location>
        <begin position="54"/>
        <end position="72"/>
    </location>
</feature>
<accession>A0AAN7ACR1</accession>
<reference evidence="3" key="1">
    <citation type="journal article" date="2023" name="Mol. Phylogenet. Evol.">
        <title>Genome-scale phylogeny and comparative genomics of the fungal order Sordariales.</title>
        <authorList>
            <person name="Hensen N."/>
            <person name="Bonometti L."/>
            <person name="Westerberg I."/>
            <person name="Brannstrom I.O."/>
            <person name="Guillou S."/>
            <person name="Cros-Aarteil S."/>
            <person name="Calhoun S."/>
            <person name="Haridas S."/>
            <person name="Kuo A."/>
            <person name="Mondo S."/>
            <person name="Pangilinan J."/>
            <person name="Riley R."/>
            <person name="LaButti K."/>
            <person name="Andreopoulos B."/>
            <person name="Lipzen A."/>
            <person name="Chen C."/>
            <person name="Yan M."/>
            <person name="Daum C."/>
            <person name="Ng V."/>
            <person name="Clum A."/>
            <person name="Steindorff A."/>
            <person name="Ohm R.A."/>
            <person name="Martin F."/>
            <person name="Silar P."/>
            <person name="Natvig D.O."/>
            <person name="Lalanne C."/>
            <person name="Gautier V."/>
            <person name="Ament-Velasquez S.L."/>
            <person name="Kruys A."/>
            <person name="Hutchinson M.I."/>
            <person name="Powell A.J."/>
            <person name="Barry K."/>
            <person name="Miller A.N."/>
            <person name="Grigoriev I.V."/>
            <person name="Debuchy R."/>
            <person name="Gladieux P."/>
            <person name="Hiltunen Thoren M."/>
            <person name="Johannesson H."/>
        </authorList>
    </citation>
    <scope>NUCLEOTIDE SEQUENCE</scope>
    <source>
        <strain evidence="3">CBS 892.96</strain>
    </source>
</reference>
<protein>
    <submittedName>
        <fullName evidence="3">Uncharacterized protein</fullName>
    </submittedName>
</protein>
<organism evidence="3 4">
    <name type="scientific">Triangularia setosa</name>
    <dbReference type="NCBI Taxonomy" id="2587417"/>
    <lineage>
        <taxon>Eukaryota</taxon>
        <taxon>Fungi</taxon>
        <taxon>Dikarya</taxon>
        <taxon>Ascomycota</taxon>
        <taxon>Pezizomycotina</taxon>
        <taxon>Sordariomycetes</taxon>
        <taxon>Sordariomycetidae</taxon>
        <taxon>Sordariales</taxon>
        <taxon>Podosporaceae</taxon>
        <taxon>Triangularia</taxon>
    </lineage>
</organism>
<evidence type="ECO:0000256" key="1">
    <source>
        <dbReference type="SAM" id="MobiDB-lite"/>
    </source>
</evidence>
<dbReference type="EMBL" id="MU866092">
    <property type="protein sequence ID" value="KAK4180952.1"/>
    <property type="molecule type" value="Genomic_DNA"/>
</dbReference>
<reference evidence="3" key="2">
    <citation type="submission" date="2023-05" db="EMBL/GenBank/DDBJ databases">
        <authorList>
            <consortium name="Lawrence Berkeley National Laboratory"/>
            <person name="Steindorff A."/>
            <person name="Hensen N."/>
            <person name="Bonometti L."/>
            <person name="Westerberg I."/>
            <person name="Brannstrom I.O."/>
            <person name="Guillou S."/>
            <person name="Cros-Aarteil S."/>
            <person name="Calhoun S."/>
            <person name="Haridas S."/>
            <person name="Kuo A."/>
            <person name="Mondo S."/>
            <person name="Pangilinan J."/>
            <person name="Riley R."/>
            <person name="Labutti K."/>
            <person name="Andreopoulos B."/>
            <person name="Lipzen A."/>
            <person name="Chen C."/>
            <person name="Yanf M."/>
            <person name="Daum C."/>
            <person name="Ng V."/>
            <person name="Clum A."/>
            <person name="Ohm R."/>
            <person name="Martin F."/>
            <person name="Silar P."/>
            <person name="Natvig D."/>
            <person name="Lalanne C."/>
            <person name="Gautier V."/>
            <person name="Ament-Velasquez S.L."/>
            <person name="Kruys A."/>
            <person name="Hutchinson M.I."/>
            <person name="Powell A.J."/>
            <person name="Barry K."/>
            <person name="Miller A.N."/>
            <person name="Grigoriev I.V."/>
            <person name="Debuchy R."/>
            <person name="Gladieux P."/>
            <person name="Thoren M.H."/>
            <person name="Johannesson H."/>
        </authorList>
    </citation>
    <scope>NUCLEOTIDE SEQUENCE</scope>
    <source>
        <strain evidence="3">CBS 892.96</strain>
    </source>
</reference>
<proteinExistence type="predicted"/>
<feature type="chain" id="PRO_5042963162" evidence="2">
    <location>
        <begin position="18"/>
        <end position="169"/>
    </location>
</feature>
<sequence length="169" mass="18126">MASILALLFLFLSSSQANPQHRRWVPSTFYKDTRPPFTIPQYNKTYACFPTATATTTSSSSSSSSSTSPSATRDSVIPIPDIIWTTVPIANLTTDPFCVNAAAPHEGIGNHCVCQNGETLSIIPYTTGGNVSDYQPCAYTTVDPGLEHATISIPPMPSQTLMTCTMSMP</sequence>
<name>A0AAN7ACR1_9PEZI</name>
<evidence type="ECO:0000313" key="3">
    <source>
        <dbReference type="EMBL" id="KAK4180952.1"/>
    </source>
</evidence>
<keyword evidence="4" id="KW-1185">Reference proteome</keyword>
<gene>
    <name evidence="3" type="ORF">QBC36DRAFT_2430</name>
</gene>
<evidence type="ECO:0000313" key="4">
    <source>
        <dbReference type="Proteomes" id="UP001302321"/>
    </source>
</evidence>
<evidence type="ECO:0000256" key="2">
    <source>
        <dbReference type="SAM" id="SignalP"/>
    </source>
</evidence>
<dbReference type="AlphaFoldDB" id="A0AAN7ACR1"/>
<feature type="region of interest" description="Disordered" evidence="1">
    <location>
        <begin position="54"/>
        <end position="73"/>
    </location>
</feature>
<feature type="signal peptide" evidence="2">
    <location>
        <begin position="1"/>
        <end position="17"/>
    </location>
</feature>
<keyword evidence="2" id="KW-0732">Signal</keyword>